<dbReference type="InterPro" id="IPR047889">
    <property type="entry name" value="KHDC4_KH-I_second"/>
</dbReference>
<dbReference type="OrthoDB" id="397265at2759"/>
<evidence type="ECO:0000256" key="1">
    <source>
        <dbReference type="PROSITE-ProRule" id="PRU00117"/>
    </source>
</evidence>
<keyword evidence="5" id="KW-1185">Reference proteome</keyword>
<proteinExistence type="predicted"/>
<evidence type="ECO:0000313" key="5">
    <source>
        <dbReference type="Proteomes" id="UP000078512"/>
    </source>
</evidence>
<dbReference type="InterPro" id="IPR004087">
    <property type="entry name" value="KH_dom"/>
</dbReference>
<feature type="region of interest" description="Disordered" evidence="2">
    <location>
        <begin position="80"/>
        <end position="125"/>
    </location>
</feature>
<dbReference type="CDD" id="cd22385">
    <property type="entry name" value="KH-I_KHDC4_rpt1"/>
    <property type="match status" value="1"/>
</dbReference>
<feature type="compositionally biased region" description="Low complexity" evidence="2">
    <location>
        <begin position="95"/>
        <end position="104"/>
    </location>
</feature>
<evidence type="ECO:0000313" key="4">
    <source>
        <dbReference type="EMBL" id="OAQ25840.1"/>
    </source>
</evidence>
<feature type="compositionally biased region" description="Polar residues" evidence="2">
    <location>
        <begin position="33"/>
        <end position="46"/>
    </location>
</feature>
<dbReference type="Gene3D" id="3.30.1370.10">
    <property type="entry name" value="K Homology domain, type 1"/>
    <property type="match status" value="2"/>
</dbReference>
<dbReference type="AlphaFoldDB" id="A0A197JL14"/>
<dbReference type="PROSITE" id="PS50084">
    <property type="entry name" value="KH_TYPE_1"/>
    <property type="match status" value="1"/>
</dbReference>
<feature type="region of interest" description="Disordered" evidence="2">
    <location>
        <begin position="1"/>
        <end position="65"/>
    </location>
</feature>
<organism evidence="4 5">
    <name type="scientific">Linnemannia elongata AG-77</name>
    <dbReference type="NCBI Taxonomy" id="1314771"/>
    <lineage>
        <taxon>Eukaryota</taxon>
        <taxon>Fungi</taxon>
        <taxon>Fungi incertae sedis</taxon>
        <taxon>Mucoromycota</taxon>
        <taxon>Mortierellomycotina</taxon>
        <taxon>Mortierellomycetes</taxon>
        <taxon>Mortierellales</taxon>
        <taxon>Mortierellaceae</taxon>
        <taxon>Linnemannia</taxon>
    </lineage>
</organism>
<dbReference type="Pfam" id="PF23469">
    <property type="entry name" value="KH_12"/>
    <property type="match status" value="1"/>
</dbReference>
<dbReference type="InterPro" id="IPR031121">
    <property type="entry name" value="RIK/BLOM7"/>
</dbReference>
<dbReference type="InterPro" id="IPR055256">
    <property type="entry name" value="KH_1_KHDC4/BBP-like"/>
</dbReference>
<dbReference type="STRING" id="1314771.A0A197JL14"/>
<gene>
    <name evidence="4" type="ORF">K457DRAFT_752809</name>
</gene>
<dbReference type="InterPro" id="IPR047890">
    <property type="entry name" value="KHDC4_KH-I_first"/>
</dbReference>
<dbReference type="SMART" id="SM00322">
    <property type="entry name" value="KH"/>
    <property type="match status" value="1"/>
</dbReference>
<feature type="region of interest" description="Disordered" evidence="2">
    <location>
        <begin position="204"/>
        <end position="232"/>
    </location>
</feature>
<keyword evidence="1" id="KW-0694">RNA-binding</keyword>
<dbReference type="SUPFAM" id="SSF54791">
    <property type="entry name" value="Eukaryotic type KH-domain (KH-domain type I)"/>
    <property type="match status" value="2"/>
</dbReference>
<dbReference type="EMBL" id="KV442074">
    <property type="protein sequence ID" value="OAQ25840.1"/>
    <property type="molecule type" value="Genomic_DNA"/>
</dbReference>
<accession>A0A197JL14</accession>
<sequence length="359" mass="39081">MSDEPRRKRKWDTQGEENDAAAVDAKRALVEESGQSNGTETPSGAQDTAIDGADQSPANAAAAAAAIAAAKLNAMLVAKGQAPASTTPDLNSNGAPAPAAPTAAGSDESSAAGRPAPGANRERDEFFKDIDINDVKHRYILTKGSVQTQIQRDTTADVTTRGKYYPDRSMATEKDPPLYLHVTALTQEALDLALQKIDELINEAENPASLPPQRDSFAPPSRMPGGPPPRHHQPFPFQTRVEINMDSERTFNVRAKIVGPGGQYVKHVQNETRTRVKLKGQGSGFLEVETGREAEEPLYISILGNTQEEVDEAERLCKDLVETVRAEYERMKSRPPAPYEPYGDRGRRDYGGRPVKLPW</sequence>
<reference evidence="4 5" key="1">
    <citation type="submission" date="2016-05" db="EMBL/GenBank/DDBJ databases">
        <title>Genome sequencing reveals origins of a unique bacterial endosymbiosis in the earliest lineages of terrestrial Fungi.</title>
        <authorList>
            <consortium name="DOE Joint Genome Institute"/>
            <person name="Uehling J."/>
            <person name="Gryganskyi A."/>
            <person name="Hameed K."/>
            <person name="Tschaplinski T."/>
            <person name="Misztal P."/>
            <person name="Wu S."/>
            <person name="Desiro A."/>
            <person name="Vande Pol N."/>
            <person name="Du Z.-Y."/>
            <person name="Zienkiewicz A."/>
            <person name="Zienkiewicz K."/>
            <person name="Morin E."/>
            <person name="Tisserant E."/>
            <person name="Splivallo R."/>
            <person name="Hainaut M."/>
            <person name="Henrissat B."/>
            <person name="Ohm R."/>
            <person name="Kuo A."/>
            <person name="Yan J."/>
            <person name="Lipzen A."/>
            <person name="Nolan M."/>
            <person name="Labutti K."/>
            <person name="Barry K."/>
            <person name="Goldstein A."/>
            <person name="Labbe J."/>
            <person name="Schadt C."/>
            <person name="Tuskan G."/>
            <person name="Grigoriev I."/>
            <person name="Martin F."/>
            <person name="Vilgalys R."/>
            <person name="Bonito G."/>
        </authorList>
    </citation>
    <scope>NUCLEOTIDE SEQUENCE [LARGE SCALE GENOMIC DNA]</scope>
    <source>
        <strain evidence="4 5">AG-77</strain>
    </source>
</reference>
<dbReference type="FunFam" id="3.30.1370.10:FF:000037">
    <property type="entry name" value="KH domain protein"/>
    <property type="match status" value="1"/>
</dbReference>
<dbReference type="CDD" id="cd22386">
    <property type="entry name" value="KH-I_KHDC4_rpt2"/>
    <property type="match status" value="1"/>
</dbReference>
<dbReference type="GO" id="GO:0005634">
    <property type="term" value="C:nucleus"/>
    <property type="evidence" value="ECO:0007669"/>
    <property type="project" value="InterPro"/>
</dbReference>
<dbReference type="Pfam" id="PF22675">
    <property type="entry name" value="KH-I_KHDC4-BBP"/>
    <property type="match status" value="1"/>
</dbReference>
<name>A0A197JL14_9FUNG</name>
<dbReference type="PANTHER" id="PTHR15744:SF0">
    <property type="entry name" value="KH HOMOLOGY DOMAIN-CONTAINING PROTEIN 4"/>
    <property type="match status" value="1"/>
</dbReference>
<dbReference type="InterPro" id="IPR056149">
    <property type="entry name" value="PRP5/DDX46/KHDC4_KH"/>
</dbReference>
<dbReference type="Proteomes" id="UP000078512">
    <property type="component" value="Unassembled WGS sequence"/>
</dbReference>
<feature type="compositionally biased region" description="Polar residues" evidence="2">
    <location>
        <begin position="83"/>
        <end position="94"/>
    </location>
</feature>
<evidence type="ECO:0000256" key="2">
    <source>
        <dbReference type="SAM" id="MobiDB-lite"/>
    </source>
</evidence>
<dbReference type="GO" id="GO:0003723">
    <property type="term" value="F:RNA binding"/>
    <property type="evidence" value="ECO:0007669"/>
    <property type="project" value="UniProtKB-UniRule"/>
</dbReference>
<protein>
    <recommendedName>
        <fullName evidence="3">K Homology domain-containing protein</fullName>
    </recommendedName>
</protein>
<feature type="compositionally biased region" description="Basic and acidic residues" evidence="2">
    <location>
        <begin position="342"/>
        <end position="351"/>
    </location>
</feature>
<dbReference type="InterPro" id="IPR036612">
    <property type="entry name" value="KH_dom_type_1_sf"/>
</dbReference>
<dbReference type="PANTHER" id="PTHR15744">
    <property type="entry name" value="BLOM7"/>
    <property type="match status" value="1"/>
</dbReference>
<evidence type="ECO:0000259" key="3">
    <source>
        <dbReference type="SMART" id="SM00322"/>
    </source>
</evidence>
<feature type="domain" description="K Homology" evidence="3">
    <location>
        <begin position="237"/>
        <end position="322"/>
    </location>
</feature>
<feature type="region of interest" description="Disordered" evidence="2">
    <location>
        <begin position="329"/>
        <end position="359"/>
    </location>
</feature>